<sequence length="36" mass="4102">MDVYRRWRRGLFGTWLALGVLAVLTAGILLVWVTTP</sequence>
<protein>
    <submittedName>
        <fullName evidence="2">Uncharacterized protein</fullName>
    </submittedName>
</protein>
<evidence type="ECO:0000256" key="1">
    <source>
        <dbReference type="SAM" id="Phobius"/>
    </source>
</evidence>
<keyword evidence="1" id="KW-1133">Transmembrane helix</keyword>
<dbReference type="AlphaFoldDB" id="A0A4R6JNL7"/>
<evidence type="ECO:0000313" key="2">
    <source>
        <dbReference type="EMBL" id="TDO38024.1"/>
    </source>
</evidence>
<comment type="caution">
    <text evidence="2">The sequence shown here is derived from an EMBL/GenBank/DDBJ whole genome shotgun (WGS) entry which is preliminary data.</text>
</comment>
<feature type="transmembrane region" description="Helical" evidence="1">
    <location>
        <begin position="12"/>
        <end position="33"/>
    </location>
</feature>
<organism evidence="2 3">
    <name type="scientific">Paractinoplanes brasiliensis</name>
    <dbReference type="NCBI Taxonomy" id="52695"/>
    <lineage>
        <taxon>Bacteria</taxon>
        <taxon>Bacillati</taxon>
        <taxon>Actinomycetota</taxon>
        <taxon>Actinomycetes</taxon>
        <taxon>Micromonosporales</taxon>
        <taxon>Micromonosporaceae</taxon>
        <taxon>Paractinoplanes</taxon>
    </lineage>
</organism>
<accession>A0A4R6JNL7</accession>
<keyword evidence="1" id="KW-0812">Transmembrane</keyword>
<keyword evidence="3" id="KW-1185">Reference proteome</keyword>
<dbReference type="Proteomes" id="UP000294901">
    <property type="component" value="Unassembled WGS sequence"/>
</dbReference>
<keyword evidence="1" id="KW-0472">Membrane</keyword>
<proteinExistence type="predicted"/>
<name>A0A4R6JNL7_9ACTN</name>
<gene>
    <name evidence="2" type="ORF">C8E87_1666</name>
</gene>
<reference evidence="2 3" key="1">
    <citation type="submission" date="2019-03" db="EMBL/GenBank/DDBJ databases">
        <title>Sequencing the genomes of 1000 actinobacteria strains.</title>
        <authorList>
            <person name="Klenk H.-P."/>
        </authorList>
    </citation>
    <scope>NUCLEOTIDE SEQUENCE [LARGE SCALE GENOMIC DNA]</scope>
    <source>
        <strain evidence="2 3">DSM 43805</strain>
    </source>
</reference>
<dbReference type="EMBL" id="SNWR01000001">
    <property type="protein sequence ID" value="TDO38024.1"/>
    <property type="molecule type" value="Genomic_DNA"/>
</dbReference>
<evidence type="ECO:0000313" key="3">
    <source>
        <dbReference type="Proteomes" id="UP000294901"/>
    </source>
</evidence>